<dbReference type="AlphaFoldDB" id="A0A814ZZC4"/>
<organism evidence="4 10">
    <name type="scientific">Rotaria magnacalcarata</name>
    <dbReference type="NCBI Taxonomy" id="392030"/>
    <lineage>
        <taxon>Eukaryota</taxon>
        <taxon>Metazoa</taxon>
        <taxon>Spiralia</taxon>
        <taxon>Gnathifera</taxon>
        <taxon>Rotifera</taxon>
        <taxon>Eurotatoria</taxon>
        <taxon>Bdelloidea</taxon>
        <taxon>Philodinida</taxon>
        <taxon>Philodinidae</taxon>
        <taxon>Rotaria</taxon>
    </lineage>
</organism>
<evidence type="ECO:0000313" key="5">
    <source>
        <dbReference type="EMBL" id="CAF1396814.1"/>
    </source>
</evidence>
<evidence type="ECO:0000259" key="3">
    <source>
        <dbReference type="PROSITE" id="PS51782"/>
    </source>
</evidence>
<dbReference type="InterPro" id="IPR045030">
    <property type="entry name" value="LYSM1-4"/>
</dbReference>
<feature type="domain" description="LysM" evidence="3">
    <location>
        <begin position="101"/>
        <end position="145"/>
    </location>
</feature>
<comment type="caution">
    <text evidence="4">The sequence shown here is derived from an EMBL/GenBank/DDBJ whole genome shotgun (WGS) entry which is preliminary data.</text>
</comment>
<sequence length="281" mass="31493">MNILKESLFSSSKSTSQTKSKRNRQNNSRTNKLLEENNNSLNEPLLSSSKIGNNSIELGIIDTDDEDDDAKKLNSRHIVRSRHIKQPTTSAAHGGGSVVIVEKPIRPNETIQAFAIRYRVPVSQLKRINNLQNDQDFYALTYCRVPVRRFGLLHESSSPSIVVNLNDPSTTNTSSSLITHLSQQNHLAFLKAMDHDLAAMRTKVEQLIETPAATLIPDQPTTKMMIRSAANPISELNCDGADCGCKLWHIITVIILIALLIPLYYVYVYIQHPPIKTEHFP</sequence>
<dbReference type="PANTHER" id="PTHR20932">
    <property type="entry name" value="LYSM AND PUTATIVE PEPTIDOGLYCAN-BINDING DOMAIN-CONTAINING PROTEIN"/>
    <property type="match status" value="1"/>
</dbReference>
<dbReference type="Proteomes" id="UP000681967">
    <property type="component" value="Unassembled WGS sequence"/>
</dbReference>
<dbReference type="InterPro" id="IPR018392">
    <property type="entry name" value="LysM"/>
</dbReference>
<evidence type="ECO:0000313" key="8">
    <source>
        <dbReference type="EMBL" id="CAF4136177.1"/>
    </source>
</evidence>
<dbReference type="EMBL" id="CAJOBJ010002186">
    <property type="protein sequence ID" value="CAF3914888.1"/>
    <property type="molecule type" value="Genomic_DNA"/>
</dbReference>
<evidence type="ECO:0000256" key="1">
    <source>
        <dbReference type="SAM" id="MobiDB-lite"/>
    </source>
</evidence>
<dbReference type="EMBL" id="CAJNRE010021615">
    <property type="protein sequence ID" value="CAF2260521.1"/>
    <property type="molecule type" value="Genomic_DNA"/>
</dbReference>
<name>A0A814ZZC4_9BILA</name>
<feature type="transmembrane region" description="Helical" evidence="2">
    <location>
        <begin position="247"/>
        <end position="270"/>
    </location>
</feature>
<dbReference type="Proteomes" id="UP000676336">
    <property type="component" value="Unassembled WGS sequence"/>
</dbReference>
<accession>A0A814ZZC4</accession>
<dbReference type="Proteomes" id="UP000663824">
    <property type="component" value="Unassembled WGS sequence"/>
</dbReference>
<protein>
    <recommendedName>
        <fullName evidence="3">LysM domain-containing protein</fullName>
    </recommendedName>
</protein>
<keyword evidence="2" id="KW-0812">Transmembrane</keyword>
<dbReference type="EMBL" id="CAJOBI010009355">
    <property type="protein sequence ID" value="CAF4136177.1"/>
    <property type="molecule type" value="Genomic_DNA"/>
</dbReference>
<dbReference type="InterPro" id="IPR036779">
    <property type="entry name" value="LysM_dom_sf"/>
</dbReference>
<evidence type="ECO:0000313" key="9">
    <source>
        <dbReference type="EMBL" id="CAF4278497.1"/>
    </source>
</evidence>
<feature type="region of interest" description="Disordered" evidence="1">
    <location>
        <begin position="1"/>
        <end position="48"/>
    </location>
</feature>
<evidence type="ECO:0000313" key="4">
    <source>
        <dbReference type="EMBL" id="CAF1249952.1"/>
    </source>
</evidence>
<dbReference type="EMBL" id="CAJNOW010003844">
    <property type="protein sequence ID" value="CAF1396814.1"/>
    <property type="molecule type" value="Genomic_DNA"/>
</dbReference>
<evidence type="ECO:0000313" key="10">
    <source>
        <dbReference type="Proteomes" id="UP000663855"/>
    </source>
</evidence>
<dbReference type="PANTHER" id="PTHR20932:SF13">
    <property type="entry name" value="LD36653P"/>
    <property type="match status" value="1"/>
</dbReference>
<keyword evidence="2" id="KW-0472">Membrane</keyword>
<dbReference type="OrthoDB" id="538216at2759"/>
<proteinExistence type="predicted"/>
<dbReference type="Proteomes" id="UP000663855">
    <property type="component" value="Unassembled WGS sequence"/>
</dbReference>
<dbReference type="Gene3D" id="3.10.350.10">
    <property type="entry name" value="LysM domain"/>
    <property type="match status" value="1"/>
</dbReference>
<keyword evidence="2" id="KW-1133">Transmembrane helix</keyword>
<dbReference type="Proteomes" id="UP000681720">
    <property type="component" value="Unassembled WGS sequence"/>
</dbReference>
<gene>
    <name evidence="9" type="ORF">BYL167_LOCUS26606</name>
    <name evidence="4" type="ORF">CJN711_LOCUS14438</name>
    <name evidence="7" type="ORF">GIL414_LOCUS7261</name>
    <name evidence="5" type="ORF">KQP761_LOCUS9501</name>
    <name evidence="6" type="ORF">MBJ925_LOCUS38557</name>
    <name evidence="8" type="ORF">SMN809_LOCUS19014</name>
</gene>
<dbReference type="EMBL" id="CAJOBH010031252">
    <property type="protein sequence ID" value="CAF4278497.1"/>
    <property type="molecule type" value="Genomic_DNA"/>
</dbReference>
<evidence type="ECO:0000313" key="7">
    <source>
        <dbReference type="EMBL" id="CAF3914888.1"/>
    </source>
</evidence>
<reference evidence="4" key="1">
    <citation type="submission" date="2021-02" db="EMBL/GenBank/DDBJ databases">
        <authorList>
            <person name="Nowell W R."/>
        </authorList>
    </citation>
    <scope>NUCLEOTIDE SEQUENCE</scope>
</reference>
<feature type="compositionally biased region" description="Low complexity" evidence="1">
    <location>
        <begin position="36"/>
        <end position="48"/>
    </location>
</feature>
<dbReference type="EMBL" id="CAJNOV010006525">
    <property type="protein sequence ID" value="CAF1249952.1"/>
    <property type="molecule type" value="Genomic_DNA"/>
</dbReference>
<dbReference type="Proteomes" id="UP000663834">
    <property type="component" value="Unassembled WGS sequence"/>
</dbReference>
<dbReference type="PROSITE" id="PS51782">
    <property type="entry name" value="LYSM"/>
    <property type="match status" value="1"/>
</dbReference>
<evidence type="ECO:0000256" key="2">
    <source>
        <dbReference type="SAM" id="Phobius"/>
    </source>
</evidence>
<evidence type="ECO:0000313" key="6">
    <source>
        <dbReference type="EMBL" id="CAF2260521.1"/>
    </source>
</evidence>